<dbReference type="GO" id="GO:1902201">
    <property type="term" value="P:negative regulation of bacterial-type flagellum-dependent cell motility"/>
    <property type="evidence" value="ECO:0007669"/>
    <property type="project" value="TreeGrafter"/>
</dbReference>
<feature type="transmembrane region" description="Helical" evidence="1">
    <location>
        <begin position="317"/>
        <end position="335"/>
    </location>
</feature>
<keyword evidence="3" id="KW-0548">Nucleotidyltransferase</keyword>
<protein>
    <submittedName>
        <fullName evidence="3">Probable diguanylate cyclase YfiN</fullName>
        <ecNumber evidence="3">2.7.7.65</ecNumber>
    </submittedName>
</protein>
<proteinExistence type="predicted"/>
<dbReference type="PROSITE" id="PS50887">
    <property type="entry name" value="GGDEF"/>
    <property type="match status" value="1"/>
</dbReference>
<name>A0A173R1M5_9FIRM</name>
<dbReference type="PANTHER" id="PTHR45138">
    <property type="entry name" value="REGULATORY COMPONENTS OF SENSORY TRANSDUCTION SYSTEM"/>
    <property type="match status" value="1"/>
</dbReference>
<dbReference type="Proteomes" id="UP000095350">
    <property type="component" value="Unassembled WGS sequence"/>
</dbReference>
<dbReference type="Gene3D" id="3.30.70.270">
    <property type="match status" value="1"/>
</dbReference>
<feature type="transmembrane region" description="Helical" evidence="1">
    <location>
        <begin position="282"/>
        <end position="305"/>
    </location>
</feature>
<feature type="transmembrane region" description="Helical" evidence="1">
    <location>
        <begin position="161"/>
        <end position="180"/>
    </location>
</feature>
<feature type="domain" description="GGDEF" evidence="2">
    <location>
        <begin position="406"/>
        <end position="533"/>
    </location>
</feature>
<dbReference type="AlphaFoldDB" id="A0A173R1M5"/>
<feature type="transmembrane region" description="Helical" evidence="1">
    <location>
        <begin position="12"/>
        <end position="33"/>
    </location>
</feature>
<dbReference type="GO" id="GO:0005886">
    <property type="term" value="C:plasma membrane"/>
    <property type="evidence" value="ECO:0007669"/>
    <property type="project" value="TreeGrafter"/>
</dbReference>
<keyword evidence="1" id="KW-0812">Transmembrane</keyword>
<dbReference type="SUPFAM" id="SSF55073">
    <property type="entry name" value="Nucleotide cyclase"/>
    <property type="match status" value="1"/>
</dbReference>
<feature type="transmembrane region" description="Helical" evidence="1">
    <location>
        <begin position="187"/>
        <end position="205"/>
    </location>
</feature>
<dbReference type="InterPro" id="IPR050469">
    <property type="entry name" value="Diguanylate_Cyclase"/>
</dbReference>
<sequence>MNLRQNKEKNAQQMLTGVILTLFIMLLLCTIFTNQDAASVSKLKARQPDKIQYLDDGMVLLSFNINRNENSRGSLVFFTSHQHVTVFTKNNVIYNLDDSGGIWGHTTGNVWNFVKLPAYTETVIVRLKPCYPETAGQIEQYYIGTGNEIYTGILRQSMPTFIASVFILLAGFFITCYWVFIHNSSHIDGTLFYLGIFSILLGLWATNETDVCSLMLLNRRSSAFAAFMFLMIMPIPFLMFVKSFLEINDDKIWKIFCNLCMLQTVVCSLLHFTGFYEFRRSVWITHLSICIVLIYLITVIIYKIIKKQADQRLKVCMAALAFVVIATIVDIASYYKTRNNSGIWGRLSFLVFIIILGLESARQAVASLKKGRRIEELEQFALNDSMTGFYNRNAYDYFIYNEKNIKNYMVVTFDLNNLKMCNDNYGHSSGDAYIIHSAHIIETTFDRFGKCYRIGGDEFCCLIPDAAEFQIERFIQKMQQDIAILNNKNIIPTEVGIACGYALATPDDADIEKVRERADEMMYHNKKVLKGLI</sequence>
<dbReference type="NCBIfam" id="TIGR00254">
    <property type="entry name" value="GGDEF"/>
    <property type="match status" value="1"/>
</dbReference>
<feature type="transmembrane region" description="Helical" evidence="1">
    <location>
        <begin position="252"/>
        <end position="276"/>
    </location>
</feature>
<dbReference type="EMBL" id="CYXZ01000001">
    <property type="protein sequence ID" value="CUM71656.1"/>
    <property type="molecule type" value="Genomic_DNA"/>
</dbReference>
<dbReference type="SMART" id="SM00267">
    <property type="entry name" value="GGDEF"/>
    <property type="match status" value="1"/>
</dbReference>
<gene>
    <name evidence="3" type="primary">yfiN_1</name>
    <name evidence="3" type="ORF">ERS852572_00114</name>
</gene>
<dbReference type="GO" id="GO:0052621">
    <property type="term" value="F:diguanylate cyclase activity"/>
    <property type="evidence" value="ECO:0007669"/>
    <property type="project" value="UniProtKB-EC"/>
</dbReference>
<evidence type="ECO:0000256" key="1">
    <source>
        <dbReference type="SAM" id="Phobius"/>
    </source>
</evidence>
<keyword evidence="1" id="KW-0472">Membrane</keyword>
<dbReference type="InterPro" id="IPR029787">
    <property type="entry name" value="Nucleotide_cyclase"/>
</dbReference>
<dbReference type="PANTHER" id="PTHR45138:SF9">
    <property type="entry name" value="DIGUANYLATE CYCLASE DGCM-RELATED"/>
    <property type="match status" value="1"/>
</dbReference>
<keyword evidence="3" id="KW-0808">Transferase</keyword>
<evidence type="ECO:0000313" key="4">
    <source>
        <dbReference type="Proteomes" id="UP000095350"/>
    </source>
</evidence>
<keyword evidence="1" id="KW-1133">Transmembrane helix</keyword>
<feature type="transmembrane region" description="Helical" evidence="1">
    <location>
        <begin position="347"/>
        <end position="365"/>
    </location>
</feature>
<dbReference type="OrthoDB" id="9804955at2"/>
<dbReference type="PaxDb" id="166486-ERS852572_00114"/>
<dbReference type="CDD" id="cd01949">
    <property type="entry name" value="GGDEF"/>
    <property type="match status" value="1"/>
</dbReference>
<dbReference type="RefSeq" id="WP_022112096.1">
    <property type="nucleotide sequence ID" value="NZ_CABIYH010000001.1"/>
</dbReference>
<reference evidence="3 4" key="1">
    <citation type="submission" date="2015-09" db="EMBL/GenBank/DDBJ databases">
        <authorList>
            <consortium name="Pathogen Informatics"/>
        </authorList>
    </citation>
    <scope>NUCLEOTIDE SEQUENCE [LARGE SCALE GENOMIC DNA]</scope>
    <source>
        <strain evidence="3 4">2789STDY5834960</strain>
    </source>
</reference>
<feature type="transmembrane region" description="Helical" evidence="1">
    <location>
        <begin position="225"/>
        <end position="245"/>
    </location>
</feature>
<dbReference type="InterPro" id="IPR043128">
    <property type="entry name" value="Rev_trsase/Diguanyl_cyclase"/>
</dbReference>
<evidence type="ECO:0000313" key="3">
    <source>
        <dbReference type="EMBL" id="CUM71656.1"/>
    </source>
</evidence>
<dbReference type="InterPro" id="IPR000160">
    <property type="entry name" value="GGDEF_dom"/>
</dbReference>
<dbReference type="Pfam" id="PF00990">
    <property type="entry name" value="GGDEF"/>
    <property type="match status" value="1"/>
</dbReference>
<dbReference type="GO" id="GO:0043709">
    <property type="term" value="P:cell adhesion involved in single-species biofilm formation"/>
    <property type="evidence" value="ECO:0007669"/>
    <property type="project" value="TreeGrafter"/>
</dbReference>
<dbReference type="EC" id="2.7.7.65" evidence="3"/>
<evidence type="ECO:0000259" key="2">
    <source>
        <dbReference type="PROSITE" id="PS50887"/>
    </source>
</evidence>
<organism evidence="3 4">
    <name type="scientific">Roseburia intestinalis</name>
    <dbReference type="NCBI Taxonomy" id="166486"/>
    <lineage>
        <taxon>Bacteria</taxon>
        <taxon>Bacillati</taxon>
        <taxon>Bacillota</taxon>
        <taxon>Clostridia</taxon>
        <taxon>Lachnospirales</taxon>
        <taxon>Lachnospiraceae</taxon>
        <taxon>Roseburia</taxon>
    </lineage>
</organism>
<dbReference type="InterPro" id="IPR011623">
    <property type="entry name" value="7TMR_DISM_rcpt_extracell_dom1"/>
</dbReference>
<accession>A0A173R1M5</accession>
<dbReference type="STRING" id="166486.ERS852572_00114"/>
<dbReference type="Pfam" id="PF07695">
    <property type="entry name" value="7TMR-DISM_7TM"/>
    <property type="match status" value="1"/>
</dbReference>